<dbReference type="Proteomes" id="UP000320390">
    <property type="component" value="Chromosome"/>
</dbReference>
<keyword evidence="1" id="KW-0472">Membrane</keyword>
<evidence type="ECO:0000313" key="2">
    <source>
        <dbReference type="EMBL" id="QDV08595.1"/>
    </source>
</evidence>
<feature type="transmembrane region" description="Helical" evidence="1">
    <location>
        <begin position="30"/>
        <end position="54"/>
    </location>
</feature>
<evidence type="ECO:0000256" key="1">
    <source>
        <dbReference type="SAM" id="Phobius"/>
    </source>
</evidence>
<dbReference type="AlphaFoldDB" id="A0A518EWX9"/>
<sequence>MKVRSQFSGPYHGSSVSLHGGPRSGREGIALAYAVFGTFVVASMVSVMFTMAGVSDKQADIKRGKSKARLLAEGALSTVEKDVQTALANWDSPLGAGTRTLGGVDVDFRVDAIGDEATLTDPSGILRIVQPYELQTRARVDGVVASAHKMVNVEWTPLFQFAVFYDQDLEIHAGPDMTLSGRVHSNRDMFLGGGSTITMDTNYVRAVGGIFRSKKDGSAAGGNVDIRRWVANPFDPAEPSDFNRMFSQGQLPVSSLSGYDSAFRDGFDADGDGDFNDAGDWLPFEFGAAEYWSEAAGYAGGSGQTVMTGQHGVQEAVTPNVGSIAAFEPDGSKGYFHENAGLSILVDGTTITVTDADGHDVTALIAPALTLTDIADTRQSGGDAVRTRVLEIDMGILNATSYFPPNGLIYAAHMNMGEGTEAHGVMLTNGSELAANLTVASESPVYVHGDYNTVDKKAAAVIGDAVNLLSNSWDGSKQAGSLPGASETTYNFAMITGSYGSEEDRYNGGLENLPRFHENWSNIPCNISGSFVNIYDSEHATGDWRYGADRYTAPRRNWEYDRSFNSIQGLPPFSPMAVSAKAVVSW</sequence>
<keyword evidence="1" id="KW-1133">Transmembrane helix</keyword>
<proteinExistence type="predicted"/>
<name>A0A518EWX9_9BACT</name>
<accession>A0A518EWX9</accession>
<protein>
    <submittedName>
        <fullName evidence="2">Uncharacterized protein</fullName>
    </submittedName>
</protein>
<dbReference type="RefSeq" id="WP_419190414.1">
    <property type="nucleotide sequence ID" value="NZ_CP036434.1"/>
</dbReference>
<organism evidence="2 3">
    <name type="scientific">Saltatorellus ferox</name>
    <dbReference type="NCBI Taxonomy" id="2528018"/>
    <lineage>
        <taxon>Bacteria</taxon>
        <taxon>Pseudomonadati</taxon>
        <taxon>Planctomycetota</taxon>
        <taxon>Planctomycetia</taxon>
        <taxon>Planctomycetia incertae sedis</taxon>
        <taxon>Saltatorellus</taxon>
    </lineage>
</organism>
<keyword evidence="1" id="KW-0812">Transmembrane</keyword>
<gene>
    <name evidence="2" type="ORF">Poly30_41480</name>
</gene>
<dbReference type="EMBL" id="CP036434">
    <property type="protein sequence ID" value="QDV08595.1"/>
    <property type="molecule type" value="Genomic_DNA"/>
</dbReference>
<reference evidence="2 3" key="1">
    <citation type="submission" date="2019-02" db="EMBL/GenBank/DDBJ databases">
        <title>Deep-cultivation of Planctomycetes and their phenomic and genomic characterization uncovers novel biology.</title>
        <authorList>
            <person name="Wiegand S."/>
            <person name="Jogler M."/>
            <person name="Boedeker C."/>
            <person name="Pinto D."/>
            <person name="Vollmers J."/>
            <person name="Rivas-Marin E."/>
            <person name="Kohn T."/>
            <person name="Peeters S.H."/>
            <person name="Heuer A."/>
            <person name="Rast P."/>
            <person name="Oberbeckmann S."/>
            <person name="Bunk B."/>
            <person name="Jeske O."/>
            <person name="Meyerdierks A."/>
            <person name="Storesund J.E."/>
            <person name="Kallscheuer N."/>
            <person name="Luecker S."/>
            <person name="Lage O.M."/>
            <person name="Pohl T."/>
            <person name="Merkel B.J."/>
            <person name="Hornburger P."/>
            <person name="Mueller R.-W."/>
            <person name="Bruemmer F."/>
            <person name="Labrenz M."/>
            <person name="Spormann A.M."/>
            <person name="Op den Camp H."/>
            <person name="Overmann J."/>
            <person name="Amann R."/>
            <person name="Jetten M.S.M."/>
            <person name="Mascher T."/>
            <person name="Medema M.H."/>
            <person name="Devos D.P."/>
            <person name="Kaster A.-K."/>
            <person name="Ovreas L."/>
            <person name="Rohde M."/>
            <person name="Galperin M.Y."/>
            <person name="Jogler C."/>
        </authorList>
    </citation>
    <scope>NUCLEOTIDE SEQUENCE [LARGE SCALE GENOMIC DNA]</scope>
    <source>
        <strain evidence="2 3">Poly30</strain>
    </source>
</reference>
<evidence type="ECO:0000313" key="3">
    <source>
        <dbReference type="Proteomes" id="UP000320390"/>
    </source>
</evidence>
<keyword evidence="3" id="KW-1185">Reference proteome</keyword>